<keyword evidence="1" id="KW-0812">Transmembrane</keyword>
<feature type="transmembrane region" description="Helical" evidence="1">
    <location>
        <begin position="132"/>
        <end position="153"/>
    </location>
</feature>
<organism evidence="2 3">
    <name type="scientific">Paracoccus salipaludis</name>
    <dbReference type="NCBI Taxonomy" id="2032623"/>
    <lineage>
        <taxon>Bacteria</taxon>
        <taxon>Pseudomonadati</taxon>
        <taxon>Pseudomonadota</taxon>
        <taxon>Alphaproteobacteria</taxon>
        <taxon>Rhodobacterales</taxon>
        <taxon>Paracoccaceae</taxon>
        <taxon>Paracoccus</taxon>
    </lineage>
</organism>
<name>A0A2A2GHE9_9RHOB</name>
<proteinExistence type="predicted"/>
<dbReference type="EMBL" id="NSJZ01000010">
    <property type="protein sequence ID" value="PAU96778.1"/>
    <property type="molecule type" value="Genomic_DNA"/>
</dbReference>
<accession>A0A2A2GHE9</accession>
<comment type="caution">
    <text evidence="2">The sequence shown here is derived from an EMBL/GenBank/DDBJ whole genome shotgun (WGS) entry which is preliminary data.</text>
</comment>
<reference evidence="2 3" key="1">
    <citation type="submission" date="2017-09" db="EMBL/GenBank/DDBJ databases">
        <title>Paracoccus alkalisoli sp. nov., isolated from saline alkaline soil.</title>
        <authorList>
            <person name="Dong X."/>
            <person name="Zhang G."/>
        </authorList>
    </citation>
    <scope>NUCLEOTIDE SEQUENCE [LARGE SCALE GENOMIC DNA]</scope>
    <source>
        <strain evidence="2 3">WN007</strain>
    </source>
</reference>
<feature type="transmembrane region" description="Helical" evidence="1">
    <location>
        <begin position="48"/>
        <end position="68"/>
    </location>
</feature>
<keyword evidence="3" id="KW-1185">Reference proteome</keyword>
<protein>
    <submittedName>
        <fullName evidence="2">Uncharacterized protein</fullName>
    </submittedName>
</protein>
<evidence type="ECO:0000313" key="3">
    <source>
        <dbReference type="Proteomes" id="UP000218023"/>
    </source>
</evidence>
<feature type="transmembrane region" description="Helical" evidence="1">
    <location>
        <begin position="165"/>
        <end position="193"/>
    </location>
</feature>
<dbReference type="Proteomes" id="UP000218023">
    <property type="component" value="Unassembled WGS sequence"/>
</dbReference>
<dbReference type="RefSeq" id="WP_095640568.1">
    <property type="nucleotide sequence ID" value="NZ_NSJZ01000010.1"/>
</dbReference>
<keyword evidence="1" id="KW-1133">Transmembrane helix</keyword>
<dbReference type="OrthoDB" id="5109049at2"/>
<evidence type="ECO:0000313" key="2">
    <source>
        <dbReference type="EMBL" id="PAU96778.1"/>
    </source>
</evidence>
<gene>
    <name evidence="2" type="ORF">CK240_11905</name>
</gene>
<dbReference type="AlphaFoldDB" id="A0A2A2GHE9"/>
<keyword evidence="1" id="KW-0472">Membrane</keyword>
<evidence type="ECO:0000256" key="1">
    <source>
        <dbReference type="SAM" id="Phobius"/>
    </source>
</evidence>
<feature type="transmembrane region" description="Helical" evidence="1">
    <location>
        <begin position="199"/>
        <end position="224"/>
    </location>
</feature>
<feature type="transmembrane region" description="Helical" evidence="1">
    <location>
        <begin position="80"/>
        <end position="112"/>
    </location>
</feature>
<sequence length="229" mass="23611">MDATKIGIFCLGLFAFAMAVLGELSLGFALGSMAAVEAHSTPGWGIRMLGLIDLALAWTLALMAVEIIRPVGQLAKLQGFVTLVLSIFGILAGLLLIFTTLSLLILMVSLLLAFPFGTAVYMAAWAAFPADAAQATLALLMIFKLIGIALFMVATPGLLKNKGLILLLGLSVGLTFLTGLLIGFVPGVVAAIADVLGALISAVAGTIWMVVLLVGAIGSVLRAIRSTVT</sequence>